<name>A0ABR1IA81_9HYPO</name>
<keyword evidence="1" id="KW-0802">TPR repeat</keyword>
<organism evidence="2 3">
    <name type="scientific">Neonectria magnoliae</name>
    <dbReference type="NCBI Taxonomy" id="2732573"/>
    <lineage>
        <taxon>Eukaryota</taxon>
        <taxon>Fungi</taxon>
        <taxon>Dikarya</taxon>
        <taxon>Ascomycota</taxon>
        <taxon>Pezizomycotina</taxon>
        <taxon>Sordariomycetes</taxon>
        <taxon>Hypocreomycetidae</taxon>
        <taxon>Hypocreales</taxon>
        <taxon>Nectriaceae</taxon>
        <taxon>Neonectria</taxon>
    </lineage>
</organism>
<dbReference type="PROSITE" id="PS50005">
    <property type="entry name" value="TPR"/>
    <property type="match status" value="1"/>
</dbReference>
<sequence length="238" mass="26838">MIVTDLATASLAGKISFLKPANRVEFFQAIRQLTHYALVFPRTSGLLFDSSTCAGDQDSEDDAQSPTGEKCAKYASHVDNLSLMLPEWSLKPIPEDHFFDIVFESSWYLLVTGDMARCEEVSHFAESLCDPSSTQGQIDLSYIYNSYGIIGFQHGKIEESLNWFEKARKLRVDNLAPTDENIAHVEMYMCFVLRALRRYEDTLVHLDQLAERVKKIPNATMRLRAGVAGQRDTVCTAL</sequence>
<accession>A0ABR1IA81</accession>
<keyword evidence="3" id="KW-1185">Reference proteome</keyword>
<evidence type="ECO:0000313" key="2">
    <source>
        <dbReference type="EMBL" id="KAK7429920.1"/>
    </source>
</evidence>
<dbReference type="EMBL" id="JAZAVK010000024">
    <property type="protein sequence ID" value="KAK7429920.1"/>
    <property type="molecule type" value="Genomic_DNA"/>
</dbReference>
<comment type="caution">
    <text evidence="2">The sequence shown here is derived from an EMBL/GenBank/DDBJ whole genome shotgun (WGS) entry which is preliminary data.</text>
</comment>
<dbReference type="InterPro" id="IPR011990">
    <property type="entry name" value="TPR-like_helical_dom_sf"/>
</dbReference>
<dbReference type="InterPro" id="IPR019734">
    <property type="entry name" value="TPR_rpt"/>
</dbReference>
<evidence type="ECO:0000313" key="3">
    <source>
        <dbReference type="Proteomes" id="UP001498421"/>
    </source>
</evidence>
<proteinExistence type="predicted"/>
<dbReference type="Proteomes" id="UP001498421">
    <property type="component" value="Unassembled WGS sequence"/>
</dbReference>
<feature type="repeat" description="TPR" evidence="1">
    <location>
        <begin position="141"/>
        <end position="174"/>
    </location>
</feature>
<gene>
    <name evidence="2" type="ORF">QQZ08_003542</name>
</gene>
<dbReference type="Gene3D" id="1.25.40.10">
    <property type="entry name" value="Tetratricopeptide repeat domain"/>
    <property type="match status" value="1"/>
</dbReference>
<protein>
    <submittedName>
        <fullName evidence="2">Uncharacterized protein</fullName>
    </submittedName>
</protein>
<evidence type="ECO:0000256" key="1">
    <source>
        <dbReference type="PROSITE-ProRule" id="PRU00339"/>
    </source>
</evidence>
<dbReference type="SUPFAM" id="SSF48452">
    <property type="entry name" value="TPR-like"/>
    <property type="match status" value="1"/>
</dbReference>
<reference evidence="2 3" key="1">
    <citation type="journal article" date="2025" name="Microbiol. Resour. Announc.">
        <title>Draft genome sequences for Neonectria magnoliae and Neonectria punicea, canker pathogens of Liriodendron tulipifera and Acer saccharum in West Virginia.</title>
        <authorList>
            <person name="Petronek H.M."/>
            <person name="Kasson M.T."/>
            <person name="Metheny A.M."/>
            <person name="Stauder C.M."/>
            <person name="Lovett B."/>
            <person name="Lynch S.C."/>
            <person name="Garnas J.R."/>
            <person name="Kasson L.R."/>
            <person name="Stajich J.E."/>
        </authorList>
    </citation>
    <scope>NUCLEOTIDE SEQUENCE [LARGE SCALE GENOMIC DNA]</scope>
    <source>
        <strain evidence="2 3">NRRL 64651</strain>
    </source>
</reference>